<comment type="caution">
    <text evidence="3">The sequence shown here is derived from an EMBL/GenBank/DDBJ whole genome shotgun (WGS) entry which is preliminary data.</text>
</comment>
<feature type="compositionally biased region" description="Basic residues" evidence="2">
    <location>
        <begin position="13"/>
        <end position="26"/>
    </location>
</feature>
<evidence type="ECO:0000313" key="3">
    <source>
        <dbReference type="EMBL" id="KAK8777416.1"/>
    </source>
</evidence>
<gene>
    <name evidence="3" type="ORF">V5799_029239</name>
</gene>
<accession>A0AAQ4ERK8</accession>
<keyword evidence="1" id="KW-0175">Coiled coil</keyword>
<evidence type="ECO:0000256" key="2">
    <source>
        <dbReference type="SAM" id="MobiDB-lite"/>
    </source>
</evidence>
<feature type="coiled-coil region" evidence="1">
    <location>
        <begin position="70"/>
        <end position="108"/>
    </location>
</feature>
<evidence type="ECO:0000313" key="4">
    <source>
        <dbReference type="Proteomes" id="UP001321473"/>
    </source>
</evidence>
<dbReference type="EMBL" id="JARKHS020011871">
    <property type="protein sequence ID" value="KAK8777416.1"/>
    <property type="molecule type" value="Genomic_DNA"/>
</dbReference>
<protein>
    <submittedName>
        <fullName evidence="3">Uncharacterized protein</fullName>
    </submittedName>
</protein>
<organism evidence="3 4">
    <name type="scientific">Amblyomma americanum</name>
    <name type="common">Lone star tick</name>
    <dbReference type="NCBI Taxonomy" id="6943"/>
    <lineage>
        <taxon>Eukaryota</taxon>
        <taxon>Metazoa</taxon>
        <taxon>Ecdysozoa</taxon>
        <taxon>Arthropoda</taxon>
        <taxon>Chelicerata</taxon>
        <taxon>Arachnida</taxon>
        <taxon>Acari</taxon>
        <taxon>Parasitiformes</taxon>
        <taxon>Ixodida</taxon>
        <taxon>Ixodoidea</taxon>
        <taxon>Ixodidae</taxon>
        <taxon>Amblyomminae</taxon>
        <taxon>Amblyomma</taxon>
    </lineage>
</organism>
<dbReference type="Proteomes" id="UP001321473">
    <property type="component" value="Unassembled WGS sequence"/>
</dbReference>
<name>A0AAQ4ERK8_AMBAM</name>
<feature type="region of interest" description="Disordered" evidence="2">
    <location>
        <begin position="1"/>
        <end position="49"/>
    </location>
</feature>
<proteinExistence type="predicted"/>
<sequence length="118" mass="13375">MSMIMLLSPSVRGVKRSRTSTSRKRLRPDADVAPEEESSAGADMSPHAERVLRRLHDQHVRFAVHTASSASDVAADADRLQRKHEELLQRHTCKMNALQKDLARSRRLVRSAKVIRQI</sequence>
<reference evidence="3 4" key="1">
    <citation type="journal article" date="2023" name="Arcadia Sci">
        <title>De novo assembly of a long-read Amblyomma americanum tick genome.</title>
        <authorList>
            <person name="Chou S."/>
            <person name="Poskanzer K.E."/>
            <person name="Rollins M."/>
            <person name="Thuy-Boun P.S."/>
        </authorList>
    </citation>
    <scope>NUCLEOTIDE SEQUENCE [LARGE SCALE GENOMIC DNA]</scope>
    <source>
        <strain evidence="3">F_SG_1</strain>
        <tissue evidence="3">Salivary glands</tissue>
    </source>
</reference>
<dbReference type="AlphaFoldDB" id="A0AAQ4ERK8"/>
<evidence type="ECO:0000256" key="1">
    <source>
        <dbReference type="SAM" id="Coils"/>
    </source>
</evidence>
<keyword evidence="4" id="KW-1185">Reference proteome</keyword>